<keyword evidence="6 7" id="KW-0472">Membrane</keyword>
<protein>
    <submittedName>
        <fullName evidence="10">Prepilin peptidase</fullName>
    </submittedName>
</protein>
<dbReference type="GO" id="GO:0004190">
    <property type="term" value="F:aspartic-type endopeptidase activity"/>
    <property type="evidence" value="ECO:0007669"/>
    <property type="project" value="InterPro"/>
</dbReference>
<organism evidence="10 11">
    <name type="scientific">Limosilactobacillus fastidiosus</name>
    <dbReference type="NCBI Taxonomy" id="2759855"/>
    <lineage>
        <taxon>Bacteria</taxon>
        <taxon>Bacillati</taxon>
        <taxon>Bacillota</taxon>
        <taxon>Bacilli</taxon>
        <taxon>Lactobacillales</taxon>
        <taxon>Lactobacillaceae</taxon>
        <taxon>Limosilactobacillus</taxon>
    </lineage>
</organism>
<comment type="similarity">
    <text evidence="2">Belongs to the peptidase A24 family.</text>
</comment>
<dbReference type="GO" id="GO:0005886">
    <property type="term" value="C:plasma membrane"/>
    <property type="evidence" value="ECO:0007669"/>
    <property type="project" value="UniProtKB-SubCell"/>
</dbReference>
<evidence type="ECO:0000256" key="6">
    <source>
        <dbReference type="ARBA" id="ARBA00023136"/>
    </source>
</evidence>
<comment type="subcellular location">
    <subcellularLocation>
        <location evidence="1">Cell membrane</location>
        <topology evidence="1">Multi-pass membrane protein</topology>
    </subcellularLocation>
</comment>
<evidence type="ECO:0000313" key="10">
    <source>
        <dbReference type="EMBL" id="MBB1085976.1"/>
    </source>
</evidence>
<dbReference type="InterPro" id="IPR050882">
    <property type="entry name" value="Prepilin_peptidase/N-MTase"/>
</dbReference>
<keyword evidence="4 7" id="KW-0812">Transmembrane</keyword>
<feature type="transmembrane region" description="Helical" evidence="7">
    <location>
        <begin position="94"/>
        <end position="110"/>
    </location>
</feature>
<feature type="transmembrane region" description="Helical" evidence="7">
    <location>
        <begin position="209"/>
        <end position="225"/>
    </location>
</feature>
<feature type="transmembrane region" description="Helical" evidence="7">
    <location>
        <begin position="116"/>
        <end position="135"/>
    </location>
</feature>
<keyword evidence="5 7" id="KW-1133">Transmembrane helix</keyword>
<dbReference type="InterPro" id="IPR010627">
    <property type="entry name" value="Prepilin_pept_A24_N"/>
</dbReference>
<evidence type="ECO:0000256" key="4">
    <source>
        <dbReference type="ARBA" id="ARBA00022692"/>
    </source>
</evidence>
<dbReference type="Pfam" id="PF01478">
    <property type="entry name" value="Peptidase_A24"/>
    <property type="match status" value="1"/>
</dbReference>
<dbReference type="InterPro" id="IPR000045">
    <property type="entry name" value="Prepilin_IV_endopep_pep"/>
</dbReference>
<sequence>MLFILINSCILATLASFTSLCAQRQLNNQLPWSPKRSFCDHCHHTLCWWQLIPLLGFVLQLGRCHWCNERISLFFPLSELIIVLVTIKSYTHFWYSNLIITCVLLSLLYLSTTDFIAQVIYPAALIGLFPLTLILPQQHFSIINITIELIIISAFLFSLQTITKGLGTGDIEFILATDLIWHWEATAQIVLIGCLLTLIPAVIKKDRKLPLVPGLALGFILRLLFCPY</sequence>
<dbReference type="AlphaFoldDB" id="A0A7W3TZ44"/>
<dbReference type="EMBL" id="JACIUY010000049">
    <property type="protein sequence ID" value="MBB1085976.1"/>
    <property type="molecule type" value="Genomic_DNA"/>
</dbReference>
<dbReference type="PANTHER" id="PTHR30487">
    <property type="entry name" value="TYPE 4 PREPILIN-LIKE PROTEINS LEADER PEPTIDE-PROCESSING ENZYME"/>
    <property type="match status" value="1"/>
</dbReference>
<feature type="domain" description="Prepilin peptidase A24 N-terminal" evidence="9">
    <location>
        <begin position="13"/>
        <end position="93"/>
    </location>
</feature>
<dbReference type="Proteomes" id="UP000518255">
    <property type="component" value="Unassembled WGS sequence"/>
</dbReference>
<name>A0A7W3TZ44_9LACO</name>
<evidence type="ECO:0000313" key="11">
    <source>
        <dbReference type="Proteomes" id="UP000518255"/>
    </source>
</evidence>
<proteinExistence type="inferred from homology"/>
<feature type="domain" description="Prepilin type IV endopeptidase peptidase" evidence="8">
    <location>
        <begin position="104"/>
        <end position="201"/>
    </location>
</feature>
<evidence type="ECO:0000256" key="5">
    <source>
        <dbReference type="ARBA" id="ARBA00022989"/>
    </source>
</evidence>
<feature type="transmembrane region" description="Helical" evidence="7">
    <location>
        <begin position="142"/>
        <end position="160"/>
    </location>
</feature>
<accession>A0A7W3TZ44</accession>
<evidence type="ECO:0000256" key="1">
    <source>
        <dbReference type="ARBA" id="ARBA00004651"/>
    </source>
</evidence>
<evidence type="ECO:0000256" key="2">
    <source>
        <dbReference type="ARBA" id="ARBA00005801"/>
    </source>
</evidence>
<keyword evidence="3" id="KW-1003">Cell membrane</keyword>
<dbReference type="GO" id="GO:0006465">
    <property type="term" value="P:signal peptide processing"/>
    <property type="evidence" value="ECO:0007669"/>
    <property type="project" value="TreeGrafter"/>
</dbReference>
<evidence type="ECO:0000256" key="7">
    <source>
        <dbReference type="SAM" id="Phobius"/>
    </source>
</evidence>
<reference evidence="10 11" key="1">
    <citation type="submission" date="2020-07" db="EMBL/GenBank/DDBJ databases">
        <title>Description of Limosilactobacillus balticus sp. nov., Limosilactobacillus agrestis sp. nov., Limosilactobacillus albertensis sp. nov., Limosilactobacillus rudii sp. nov., Limosilactobacillus fastidiosus sp. nov., five novel Limosilactobacillus species isolated from the vertebrate gastrointestinal tract, and proposal of 6 subspecies of Limosilactobacillus reuteri adapted to the gastrointestinal tract of specific vertebrate hosts.</title>
        <authorList>
            <person name="Li F."/>
            <person name="Cheng C."/>
            <person name="Zheng J."/>
            <person name="Quevedo R.M."/>
            <person name="Li J."/>
            <person name="Roos S."/>
            <person name="Gaenzle M.G."/>
            <person name="Walter J."/>
        </authorList>
    </citation>
    <scope>NUCLEOTIDE SEQUENCE [LARGE SCALE GENOMIC DNA]</scope>
    <source>
        <strain evidence="10 11">WF-MA3-C</strain>
    </source>
</reference>
<comment type="caution">
    <text evidence="10">The sequence shown here is derived from an EMBL/GenBank/DDBJ whole genome shotgun (WGS) entry which is preliminary data.</text>
</comment>
<feature type="transmembrane region" description="Helical" evidence="7">
    <location>
        <begin position="180"/>
        <end position="202"/>
    </location>
</feature>
<evidence type="ECO:0000259" key="9">
    <source>
        <dbReference type="Pfam" id="PF06750"/>
    </source>
</evidence>
<dbReference type="Pfam" id="PF06750">
    <property type="entry name" value="A24_N_bact"/>
    <property type="match status" value="1"/>
</dbReference>
<dbReference type="PANTHER" id="PTHR30487:SF0">
    <property type="entry name" value="PREPILIN LEADER PEPTIDASE_N-METHYLTRANSFERASE-RELATED"/>
    <property type="match status" value="1"/>
</dbReference>
<evidence type="ECO:0000259" key="8">
    <source>
        <dbReference type="Pfam" id="PF01478"/>
    </source>
</evidence>
<gene>
    <name evidence="10" type="ORF">H5R63_04105</name>
</gene>
<evidence type="ECO:0000256" key="3">
    <source>
        <dbReference type="ARBA" id="ARBA00022475"/>
    </source>
</evidence>
<dbReference type="RefSeq" id="WP_182580880.1">
    <property type="nucleotide sequence ID" value="NZ_JACIUY010000049.1"/>
</dbReference>